<dbReference type="Gene3D" id="3.30.420.10">
    <property type="entry name" value="Ribonuclease H-like superfamily/Ribonuclease H"/>
    <property type="match status" value="1"/>
</dbReference>
<dbReference type="Proteomes" id="UP000007800">
    <property type="component" value="Unassembled WGS sequence"/>
</dbReference>
<evidence type="ECO:0000313" key="2">
    <source>
        <dbReference type="EMBL" id="EER04860.1"/>
    </source>
</evidence>
<name>C5LEP2_PERM5</name>
<dbReference type="GeneID" id="9050350"/>
<dbReference type="Pfam" id="PF13358">
    <property type="entry name" value="DDE_3"/>
    <property type="match status" value="1"/>
</dbReference>
<dbReference type="GO" id="GO:0003676">
    <property type="term" value="F:nucleic acid binding"/>
    <property type="evidence" value="ECO:0007669"/>
    <property type="project" value="InterPro"/>
</dbReference>
<dbReference type="InParanoid" id="C5LEP2"/>
<dbReference type="InterPro" id="IPR038717">
    <property type="entry name" value="Tc1-like_DDE_dom"/>
</dbReference>
<dbReference type="OrthoDB" id="407692at2759"/>
<accession>C5LEP2</accession>
<sequence>MQDNAPSHASKFTRDYLDKQGFRREKLMTWPPNSPDLNPVEHYWSILKKKLYKEAFFNVDFLWHVIEAAAKTVTHPRYRRSQNPLTTA</sequence>
<evidence type="ECO:0000313" key="3">
    <source>
        <dbReference type="Proteomes" id="UP000007800"/>
    </source>
</evidence>
<dbReference type="AlphaFoldDB" id="C5LEP2"/>
<feature type="domain" description="Tc1-like transposase DDE" evidence="1">
    <location>
        <begin position="3"/>
        <end position="57"/>
    </location>
</feature>
<proteinExistence type="predicted"/>
<reference evidence="2 3" key="1">
    <citation type="submission" date="2008-07" db="EMBL/GenBank/DDBJ databases">
        <authorList>
            <person name="El-Sayed N."/>
            <person name="Caler E."/>
            <person name="Inman J."/>
            <person name="Amedeo P."/>
            <person name="Hass B."/>
            <person name="Wortman J."/>
        </authorList>
    </citation>
    <scope>NUCLEOTIDE SEQUENCE [LARGE SCALE GENOMIC DNA]</scope>
    <source>
        <strain evidence="3">ATCC 50983 / TXsc</strain>
    </source>
</reference>
<organism evidence="3">
    <name type="scientific">Perkinsus marinus (strain ATCC 50983 / TXsc)</name>
    <dbReference type="NCBI Taxonomy" id="423536"/>
    <lineage>
        <taxon>Eukaryota</taxon>
        <taxon>Sar</taxon>
        <taxon>Alveolata</taxon>
        <taxon>Perkinsozoa</taxon>
        <taxon>Perkinsea</taxon>
        <taxon>Perkinsida</taxon>
        <taxon>Perkinsidae</taxon>
        <taxon>Perkinsus</taxon>
    </lineage>
</organism>
<dbReference type="RefSeq" id="XP_002773044.1">
    <property type="nucleotide sequence ID" value="XM_002772998.1"/>
</dbReference>
<evidence type="ECO:0000259" key="1">
    <source>
        <dbReference type="Pfam" id="PF13358"/>
    </source>
</evidence>
<dbReference type="InterPro" id="IPR036397">
    <property type="entry name" value="RNaseH_sf"/>
</dbReference>
<protein>
    <submittedName>
        <fullName evidence="2">Transposable element tc3 transposase, putative</fullName>
    </submittedName>
</protein>
<keyword evidence="3" id="KW-1185">Reference proteome</keyword>
<gene>
    <name evidence="2" type="ORF">Pmar_PMAR026412</name>
</gene>
<dbReference type="EMBL" id="GG681295">
    <property type="protein sequence ID" value="EER04860.1"/>
    <property type="molecule type" value="Genomic_DNA"/>
</dbReference>